<proteinExistence type="predicted"/>
<feature type="signal peptide" evidence="1">
    <location>
        <begin position="1"/>
        <end position="18"/>
    </location>
</feature>
<keyword evidence="1" id="KW-0732">Signal</keyword>
<dbReference type="RefSeq" id="XP_066927448.1">
    <property type="nucleotide sequence ID" value="XM_067071347.1"/>
</dbReference>
<dbReference type="AlphaFoldDB" id="A0A7M5XGD6"/>
<feature type="chain" id="PRO_5029582564" description="Cnidarian restricted protein" evidence="1">
    <location>
        <begin position="19"/>
        <end position="311"/>
    </location>
</feature>
<accession>A0A7M5XGD6</accession>
<evidence type="ECO:0000313" key="3">
    <source>
        <dbReference type="Proteomes" id="UP000594262"/>
    </source>
</evidence>
<evidence type="ECO:0000256" key="1">
    <source>
        <dbReference type="SAM" id="SignalP"/>
    </source>
</evidence>
<dbReference type="OrthoDB" id="5945099at2759"/>
<dbReference type="EnsemblMetazoa" id="CLYHEMT022493.1">
    <property type="protein sequence ID" value="CLYHEMP022493.1"/>
    <property type="gene ID" value="CLYHEMG022493"/>
</dbReference>
<name>A0A7M5XGD6_9CNID</name>
<evidence type="ECO:0000313" key="2">
    <source>
        <dbReference type="EnsemblMetazoa" id="CLYHEMP022493.1"/>
    </source>
</evidence>
<dbReference type="Proteomes" id="UP000594262">
    <property type="component" value="Unplaced"/>
</dbReference>
<organism evidence="2 3">
    <name type="scientific">Clytia hemisphaerica</name>
    <dbReference type="NCBI Taxonomy" id="252671"/>
    <lineage>
        <taxon>Eukaryota</taxon>
        <taxon>Metazoa</taxon>
        <taxon>Cnidaria</taxon>
        <taxon>Hydrozoa</taxon>
        <taxon>Hydroidolina</taxon>
        <taxon>Leptothecata</taxon>
        <taxon>Obeliida</taxon>
        <taxon>Clytiidae</taxon>
        <taxon>Clytia</taxon>
    </lineage>
</organism>
<sequence length="311" mass="35091">MNSVRLLSLLSLLAQSLCSVCILQSYPLWIYSRPTICLVRGGHIAPSQSDFELTKGEDVIIKVNLYPYIDEHSDWVSVYYADHENSSIDAIWNDDTGVTEHGISKFGLRFMVTYTKDKSVEVEIKEISRSMVIYVSTVFLNAKGQIKNGPLYSTFRITLRKAAGYKQVTTSPVCYKGKDSSPGFFTIKDAGSIAFVKLQHVSGYIACGERLVSRWACGCCYKENTVLTLITDSQDRPLFPDNVFETRVNHKEILLVDFDHMSNELVLPTSQGVQKVNGGDVWKIWFGEDYVDWAEFNNSGEHCVHVSLFYA</sequence>
<protein>
    <recommendedName>
        <fullName evidence="4">Cnidarian restricted protein</fullName>
    </recommendedName>
</protein>
<evidence type="ECO:0008006" key="4">
    <source>
        <dbReference type="Google" id="ProtNLM"/>
    </source>
</evidence>
<reference evidence="2" key="1">
    <citation type="submission" date="2021-01" db="UniProtKB">
        <authorList>
            <consortium name="EnsemblMetazoa"/>
        </authorList>
    </citation>
    <scope>IDENTIFICATION</scope>
</reference>
<dbReference type="GeneID" id="136814924"/>
<keyword evidence="3" id="KW-1185">Reference proteome</keyword>